<evidence type="ECO:0000256" key="1">
    <source>
        <dbReference type="ARBA" id="ARBA00022737"/>
    </source>
</evidence>
<feature type="chain" id="PRO_5023007815" evidence="4">
    <location>
        <begin position="22"/>
        <end position="228"/>
    </location>
</feature>
<dbReference type="PROSITE" id="PS50297">
    <property type="entry name" value="ANK_REP_REGION"/>
    <property type="match status" value="1"/>
</dbReference>
<dbReference type="OrthoDB" id="8453275at2"/>
<evidence type="ECO:0000313" key="6">
    <source>
        <dbReference type="Proteomes" id="UP000321764"/>
    </source>
</evidence>
<comment type="caution">
    <text evidence="5">The sequence shown here is derived from an EMBL/GenBank/DDBJ whole genome shotgun (WGS) entry which is preliminary data.</text>
</comment>
<keyword evidence="1" id="KW-0677">Repeat</keyword>
<dbReference type="PANTHER" id="PTHR24198:SF194">
    <property type="entry name" value="INVERSIN-A"/>
    <property type="match status" value="1"/>
</dbReference>
<dbReference type="SUPFAM" id="SSF48403">
    <property type="entry name" value="Ankyrin repeat"/>
    <property type="match status" value="1"/>
</dbReference>
<evidence type="ECO:0000256" key="4">
    <source>
        <dbReference type="SAM" id="SignalP"/>
    </source>
</evidence>
<sequence length="228" mass="25239">MTLKNFLLVILSALIFGCATTNTQKEQERQMLFEAIRDKNLSQVQVIVERGVVDLDPPTQPNMVNKALAYASIYGNLDIVEYILSQGVEIDGIVSYRGTALLRASEARNFDIATFLIKSGANVNHANSFGISVMSGYAIVCKPELIDLALEYGGDINMSHVMTVSTNYGEQAYNPIQWAVLKGNVECVEHLINKGADLNVVSRDNETLIDLANRQENQKIIRLIEENS</sequence>
<dbReference type="PANTHER" id="PTHR24198">
    <property type="entry name" value="ANKYRIN REPEAT AND PROTEIN KINASE DOMAIN-CONTAINING PROTEIN"/>
    <property type="match status" value="1"/>
</dbReference>
<evidence type="ECO:0000313" key="5">
    <source>
        <dbReference type="EMBL" id="TXR51416.1"/>
    </source>
</evidence>
<keyword evidence="6" id="KW-1185">Reference proteome</keyword>
<dbReference type="Pfam" id="PF12796">
    <property type="entry name" value="Ank_2"/>
    <property type="match status" value="2"/>
</dbReference>
<dbReference type="PROSITE" id="PS51257">
    <property type="entry name" value="PROKAR_LIPOPROTEIN"/>
    <property type="match status" value="1"/>
</dbReference>
<feature type="repeat" description="ANK" evidence="3">
    <location>
        <begin position="96"/>
        <end position="128"/>
    </location>
</feature>
<dbReference type="EMBL" id="VKAD01000003">
    <property type="protein sequence ID" value="TXR51416.1"/>
    <property type="molecule type" value="Genomic_DNA"/>
</dbReference>
<feature type="signal peptide" evidence="4">
    <location>
        <begin position="1"/>
        <end position="21"/>
    </location>
</feature>
<dbReference type="InterPro" id="IPR036770">
    <property type="entry name" value="Ankyrin_rpt-contain_sf"/>
</dbReference>
<dbReference type="AlphaFoldDB" id="A0A5C8Z3D8"/>
<name>A0A5C8Z3D8_9GAMM</name>
<accession>A0A5C8Z3D8</accession>
<dbReference type="Proteomes" id="UP000321764">
    <property type="component" value="Unassembled WGS sequence"/>
</dbReference>
<protein>
    <submittedName>
        <fullName evidence="5">Uncharacterized protein</fullName>
    </submittedName>
</protein>
<proteinExistence type="predicted"/>
<evidence type="ECO:0000256" key="3">
    <source>
        <dbReference type="PROSITE-ProRule" id="PRU00023"/>
    </source>
</evidence>
<keyword evidence="4" id="KW-0732">Signal</keyword>
<gene>
    <name evidence="5" type="ORF">FME95_12890</name>
</gene>
<dbReference type="RefSeq" id="WP_147714911.1">
    <property type="nucleotide sequence ID" value="NZ_VKAD01000003.1"/>
</dbReference>
<keyword evidence="2 3" id="KW-0040">ANK repeat</keyword>
<reference evidence="5 6" key="1">
    <citation type="submission" date="2019-07" db="EMBL/GenBank/DDBJ databases">
        <title>Reinekea sp. strain SSH23 genome sequencing and assembly.</title>
        <authorList>
            <person name="Kim I."/>
        </authorList>
    </citation>
    <scope>NUCLEOTIDE SEQUENCE [LARGE SCALE GENOMIC DNA]</scope>
    <source>
        <strain evidence="5 6">SSH23</strain>
    </source>
</reference>
<dbReference type="SMART" id="SM00248">
    <property type="entry name" value="ANK"/>
    <property type="match status" value="5"/>
</dbReference>
<evidence type="ECO:0000256" key="2">
    <source>
        <dbReference type="ARBA" id="ARBA00023043"/>
    </source>
</evidence>
<organism evidence="5 6">
    <name type="scientific">Reinekea thalattae</name>
    <dbReference type="NCBI Taxonomy" id="2593301"/>
    <lineage>
        <taxon>Bacteria</taxon>
        <taxon>Pseudomonadati</taxon>
        <taxon>Pseudomonadota</taxon>
        <taxon>Gammaproteobacteria</taxon>
        <taxon>Oceanospirillales</taxon>
        <taxon>Saccharospirillaceae</taxon>
        <taxon>Reinekea</taxon>
    </lineage>
</organism>
<dbReference type="PROSITE" id="PS50088">
    <property type="entry name" value="ANK_REPEAT"/>
    <property type="match status" value="2"/>
</dbReference>
<dbReference type="Gene3D" id="1.25.40.20">
    <property type="entry name" value="Ankyrin repeat-containing domain"/>
    <property type="match status" value="1"/>
</dbReference>
<feature type="repeat" description="ANK" evidence="3">
    <location>
        <begin position="171"/>
        <end position="203"/>
    </location>
</feature>
<dbReference type="InterPro" id="IPR002110">
    <property type="entry name" value="Ankyrin_rpt"/>
</dbReference>